<organism evidence="3 4">
    <name type="scientific">Thermoproteota archaeon</name>
    <dbReference type="NCBI Taxonomy" id="2056631"/>
    <lineage>
        <taxon>Archaea</taxon>
        <taxon>Thermoproteota</taxon>
    </lineage>
</organism>
<dbReference type="InterPro" id="IPR027417">
    <property type="entry name" value="P-loop_NTPase"/>
</dbReference>
<dbReference type="Gene3D" id="3.40.50.300">
    <property type="entry name" value="P-loop containing nucleotide triphosphate hydrolases"/>
    <property type="match status" value="1"/>
</dbReference>
<dbReference type="InterPro" id="IPR036388">
    <property type="entry name" value="WH-like_DNA-bd_sf"/>
</dbReference>
<name>A0A497ES00_9CREN</name>
<comment type="caution">
    <text evidence="3">The sequence shown here is derived from an EMBL/GenBank/DDBJ whole genome shotgun (WGS) entry which is preliminary data.</text>
</comment>
<gene>
    <name evidence="3" type="ORF">DRJ31_04780</name>
</gene>
<dbReference type="PANTHER" id="PTHR34301:SF8">
    <property type="entry name" value="ATPASE DOMAIN-CONTAINING PROTEIN"/>
    <property type="match status" value="1"/>
</dbReference>
<keyword evidence="3" id="KW-0067">ATP-binding</keyword>
<dbReference type="AlphaFoldDB" id="A0A497ES00"/>
<evidence type="ECO:0000313" key="4">
    <source>
        <dbReference type="Proteomes" id="UP000278475"/>
    </source>
</evidence>
<dbReference type="InterPro" id="IPR048907">
    <property type="entry name" value="WHD_MCM_arc"/>
</dbReference>
<dbReference type="SUPFAM" id="SSF52540">
    <property type="entry name" value="P-loop containing nucleoside triphosphate hydrolases"/>
    <property type="match status" value="1"/>
</dbReference>
<dbReference type="Pfam" id="PF01637">
    <property type="entry name" value="ATPase_2"/>
    <property type="match status" value="1"/>
</dbReference>
<sequence length="373" mass="42192">MLFSPEPKERREDLFDRDEELRSFQRFLEVGGPICLILGLRRTGKSSLLKVGLRLSNLPHVVLDLRVLEEKARVSYGDFIRVLNEAFNKLLSERKALAKHLIDFLKVVDGVEVSGLRVYFKWGKRERLSLASFFERVNDFAESCGFKVVLAFDEAQELAMLRGVRFDALLAYAYDNLRNLKIVLTGSKVGLLYKFLKIEDPSSPLFGRALWKIELSYFNEELSKAFLKTGLAQASIAYSEDEVEEVVKAFNGVPGWLSSYGYSRLQGIPHRDALKAEKEKASLLLAHELNNFLKLRPAAKDRYVEIIRALALGAKKWSEIKGYAEAKLGEAIPPKNFTELLNKLVDSGFVVKEDGGYRLADPLLAEAAKKIKL</sequence>
<dbReference type="SUPFAM" id="SSF46785">
    <property type="entry name" value="Winged helix' DNA-binding domain"/>
    <property type="match status" value="1"/>
</dbReference>
<dbReference type="Pfam" id="PF21100">
    <property type="entry name" value="WHD_MCM"/>
    <property type="match status" value="1"/>
</dbReference>
<dbReference type="Proteomes" id="UP000278475">
    <property type="component" value="Unassembled WGS sequence"/>
</dbReference>
<evidence type="ECO:0000259" key="1">
    <source>
        <dbReference type="Pfam" id="PF01637"/>
    </source>
</evidence>
<dbReference type="InterPro" id="IPR036390">
    <property type="entry name" value="WH_DNA-bd_sf"/>
</dbReference>
<protein>
    <submittedName>
        <fullName evidence="3">ATP-binding protein</fullName>
    </submittedName>
</protein>
<keyword evidence="3" id="KW-0547">Nucleotide-binding</keyword>
<dbReference type="Gene3D" id="1.10.10.10">
    <property type="entry name" value="Winged helix-like DNA-binding domain superfamily/Winged helix DNA-binding domain"/>
    <property type="match status" value="1"/>
</dbReference>
<dbReference type="EMBL" id="QMQV01000033">
    <property type="protein sequence ID" value="RLE49490.1"/>
    <property type="molecule type" value="Genomic_DNA"/>
</dbReference>
<evidence type="ECO:0000259" key="2">
    <source>
        <dbReference type="Pfam" id="PF21100"/>
    </source>
</evidence>
<evidence type="ECO:0000313" key="3">
    <source>
        <dbReference type="EMBL" id="RLE49490.1"/>
    </source>
</evidence>
<feature type="domain" description="ATPase" evidence="1">
    <location>
        <begin position="14"/>
        <end position="257"/>
    </location>
</feature>
<dbReference type="InterPro" id="IPR011579">
    <property type="entry name" value="ATPase_dom"/>
</dbReference>
<reference evidence="3 4" key="1">
    <citation type="submission" date="2018-06" db="EMBL/GenBank/DDBJ databases">
        <title>Extensive metabolic versatility and redundancy in microbially diverse, dynamic hydrothermal sediments.</title>
        <authorList>
            <person name="Dombrowski N."/>
            <person name="Teske A."/>
            <person name="Baker B.J."/>
        </authorList>
    </citation>
    <scope>NUCLEOTIDE SEQUENCE [LARGE SCALE GENOMIC DNA]</scope>
    <source>
        <strain evidence="3">B66_G16</strain>
    </source>
</reference>
<proteinExistence type="predicted"/>
<dbReference type="PANTHER" id="PTHR34301">
    <property type="entry name" value="DNA-BINDING PROTEIN-RELATED"/>
    <property type="match status" value="1"/>
</dbReference>
<dbReference type="Gene3D" id="1.10.8.60">
    <property type="match status" value="1"/>
</dbReference>
<feature type="domain" description="MCM C-terminal" evidence="2">
    <location>
        <begin position="298"/>
        <end position="355"/>
    </location>
</feature>
<accession>A0A497ES00</accession>
<dbReference type="GO" id="GO:0005524">
    <property type="term" value="F:ATP binding"/>
    <property type="evidence" value="ECO:0007669"/>
    <property type="project" value="UniProtKB-KW"/>
</dbReference>